<dbReference type="InterPro" id="IPR009030">
    <property type="entry name" value="Growth_fac_rcpt_cys_sf"/>
</dbReference>
<evidence type="ECO:0000256" key="6">
    <source>
        <dbReference type="ARBA" id="ARBA00022729"/>
    </source>
</evidence>
<dbReference type="Pfam" id="PF14670">
    <property type="entry name" value="FXa_inhibition"/>
    <property type="match status" value="3"/>
</dbReference>
<dbReference type="FunFam" id="2.10.25.10:FF:000037">
    <property type="entry name" value="Signal peptide, CUB domain and EGF-like domain-containing 2"/>
    <property type="match status" value="1"/>
</dbReference>
<dbReference type="InterPro" id="IPR024731">
    <property type="entry name" value="NELL2-like_EGF"/>
</dbReference>
<dbReference type="PROSITE" id="PS01187">
    <property type="entry name" value="EGF_CA"/>
    <property type="match status" value="2"/>
</dbReference>
<dbReference type="FunFam" id="2.10.25.10:FF:000032">
    <property type="entry name" value="signal peptide, CUB and EGF-like domain-containing protein 2 isoform X1"/>
    <property type="match status" value="1"/>
</dbReference>
<evidence type="ECO:0000313" key="15">
    <source>
        <dbReference type="Ensembl" id="ENSCCRP00020086488.1"/>
    </source>
</evidence>
<keyword evidence="6" id="KW-0732">Signal</keyword>
<dbReference type="SUPFAM" id="SSF57184">
    <property type="entry name" value="Growth factor receptor domain"/>
    <property type="match status" value="4"/>
</dbReference>
<dbReference type="FunFam" id="2.10.25.10:FF:000008">
    <property type="entry name" value="Signal peptide, CUB domain, EGF-like 2"/>
    <property type="match status" value="1"/>
</dbReference>
<dbReference type="FunFam" id="2.10.25.10:FF:000028">
    <property type="entry name" value="Signal peptide, CUB domain and EGF-like domain-containing 2"/>
    <property type="match status" value="1"/>
</dbReference>
<comment type="caution">
    <text evidence="12">Lacks conserved residue(s) required for the propagation of feature annotation.</text>
</comment>
<dbReference type="AlphaFoldDB" id="A0A8C2IWT7"/>
<dbReference type="Gene3D" id="2.10.50.10">
    <property type="entry name" value="Tumor Necrosis Factor Receptor, subunit A, domain 2"/>
    <property type="match status" value="1"/>
</dbReference>
<evidence type="ECO:0000256" key="5">
    <source>
        <dbReference type="ARBA" id="ARBA00022536"/>
    </source>
</evidence>
<dbReference type="InterPro" id="IPR035914">
    <property type="entry name" value="Sperma_CUB_dom_sf"/>
</dbReference>
<keyword evidence="10" id="KW-0325">Glycoprotein</keyword>
<dbReference type="InterPro" id="IPR011641">
    <property type="entry name" value="Tyr-kin_ephrin_A/B_rcpt-like"/>
</dbReference>
<dbReference type="InterPro" id="IPR000859">
    <property type="entry name" value="CUB_dom"/>
</dbReference>
<dbReference type="FunFam" id="2.10.25.10:FF:000035">
    <property type="entry name" value="Signal peptide, CUB domain and EGF-like domain-containing 2"/>
    <property type="match status" value="1"/>
</dbReference>
<dbReference type="InterPro" id="IPR018097">
    <property type="entry name" value="EGF_Ca-bd_CS"/>
</dbReference>
<dbReference type="CDD" id="cd00054">
    <property type="entry name" value="EGF_CA"/>
    <property type="match status" value="1"/>
</dbReference>
<dbReference type="FunFam" id="2.60.120.290:FF:000002">
    <property type="entry name" value="Signal peptide, CUB domain and EGF-like domain-containing 2"/>
    <property type="match status" value="1"/>
</dbReference>
<evidence type="ECO:0000256" key="1">
    <source>
        <dbReference type="ARBA" id="ARBA00004241"/>
    </source>
</evidence>
<dbReference type="CDD" id="cd00041">
    <property type="entry name" value="CUB"/>
    <property type="match status" value="1"/>
</dbReference>
<evidence type="ECO:0000256" key="11">
    <source>
        <dbReference type="ARBA" id="ARBA00067359"/>
    </source>
</evidence>
<dbReference type="FunFam" id="2.10.25.10:FF:000030">
    <property type="entry name" value="Signal peptide, CUB domain and EGF-like domain-containing 2"/>
    <property type="match status" value="1"/>
</dbReference>
<keyword evidence="4" id="KW-0964">Secreted</keyword>
<evidence type="ECO:0000313" key="16">
    <source>
        <dbReference type="Proteomes" id="UP000694701"/>
    </source>
</evidence>
<dbReference type="InterPro" id="IPR052071">
    <property type="entry name" value="SCUB_EGF-like_domain"/>
</dbReference>
<evidence type="ECO:0000256" key="3">
    <source>
        <dbReference type="ARBA" id="ARBA00022473"/>
    </source>
</evidence>
<keyword evidence="5 12" id="KW-0245">EGF-like domain</keyword>
<reference evidence="15" key="1">
    <citation type="submission" date="2025-08" db="UniProtKB">
        <authorList>
            <consortium name="Ensembl"/>
        </authorList>
    </citation>
    <scope>IDENTIFICATION</scope>
</reference>
<feature type="domain" description="EGF-like" evidence="14">
    <location>
        <begin position="8"/>
        <end position="48"/>
    </location>
</feature>
<dbReference type="GO" id="GO:0009986">
    <property type="term" value="C:cell surface"/>
    <property type="evidence" value="ECO:0007669"/>
    <property type="project" value="UniProtKB-SubCell"/>
</dbReference>
<dbReference type="InterPro" id="IPR026823">
    <property type="entry name" value="cEGF"/>
</dbReference>
<dbReference type="Pfam" id="PF00431">
    <property type="entry name" value="CUB"/>
    <property type="match status" value="1"/>
</dbReference>
<evidence type="ECO:0000256" key="10">
    <source>
        <dbReference type="ARBA" id="ARBA00023180"/>
    </source>
</evidence>
<evidence type="ECO:0000256" key="2">
    <source>
        <dbReference type="ARBA" id="ARBA00004613"/>
    </source>
</evidence>
<dbReference type="PROSITE" id="PS01180">
    <property type="entry name" value="CUB"/>
    <property type="match status" value="1"/>
</dbReference>
<dbReference type="SMART" id="SM01411">
    <property type="entry name" value="Ephrin_rec_like"/>
    <property type="match status" value="1"/>
</dbReference>
<dbReference type="FunFam" id="2.10.25.10:FF:000199">
    <property type="entry name" value="signal peptide, CUB and EGF-like domain-containing protein 2 isoform X2"/>
    <property type="match status" value="1"/>
</dbReference>
<dbReference type="PROSITE" id="PS50026">
    <property type="entry name" value="EGF_3"/>
    <property type="match status" value="4"/>
</dbReference>
<dbReference type="InterPro" id="IPR000152">
    <property type="entry name" value="EGF-type_Asp/Asn_hydroxyl_site"/>
</dbReference>
<dbReference type="PANTHER" id="PTHR24046">
    <property type="entry name" value="SIGNAL PEPTIDE, CUB AND EGF-LIKE DOMAIN-CONTAINING"/>
    <property type="match status" value="1"/>
</dbReference>
<dbReference type="Pfam" id="PF07699">
    <property type="entry name" value="Ephrin_rec_like"/>
    <property type="match status" value="1"/>
</dbReference>
<feature type="domain" description="EGF-like" evidence="14">
    <location>
        <begin position="91"/>
        <end position="127"/>
    </location>
</feature>
<name>A0A8C2IWT7_CYPCA</name>
<dbReference type="GO" id="GO:0009967">
    <property type="term" value="P:positive regulation of signal transduction"/>
    <property type="evidence" value="ECO:0007669"/>
    <property type="project" value="UniProtKB-ARBA"/>
</dbReference>
<dbReference type="Proteomes" id="UP000694701">
    <property type="component" value="Unplaced"/>
</dbReference>
<dbReference type="InterPro" id="IPR000742">
    <property type="entry name" value="EGF"/>
</dbReference>
<dbReference type="FunFam" id="2.10.25.10:FF:000124">
    <property type="entry name" value="Signal peptide, CUB domain and EGF-like domain-containing 3"/>
    <property type="match status" value="1"/>
</dbReference>
<feature type="domain" description="EGF-like" evidence="14">
    <location>
        <begin position="297"/>
        <end position="335"/>
    </location>
</feature>
<dbReference type="InterPro" id="IPR001881">
    <property type="entry name" value="EGF-like_Ca-bd_dom"/>
</dbReference>
<dbReference type="PRINTS" id="PR00907">
    <property type="entry name" value="THRMBOMODULN"/>
</dbReference>
<dbReference type="Gene3D" id="2.10.25.10">
    <property type="entry name" value="Laminin"/>
    <property type="match status" value="9"/>
</dbReference>
<dbReference type="PROSITE" id="PS00010">
    <property type="entry name" value="ASX_HYDROXYL"/>
    <property type="match status" value="6"/>
</dbReference>
<dbReference type="SMART" id="SM00042">
    <property type="entry name" value="CUB"/>
    <property type="match status" value="1"/>
</dbReference>
<dbReference type="Pfam" id="PF12947">
    <property type="entry name" value="EGF_3"/>
    <property type="match status" value="1"/>
</dbReference>
<dbReference type="Pfam" id="PF12662">
    <property type="entry name" value="cEGF"/>
    <property type="match status" value="1"/>
</dbReference>
<dbReference type="GO" id="GO:0005615">
    <property type="term" value="C:extracellular space"/>
    <property type="evidence" value="ECO:0007669"/>
    <property type="project" value="TreeGrafter"/>
</dbReference>
<evidence type="ECO:0000259" key="14">
    <source>
        <dbReference type="PROSITE" id="PS50026"/>
    </source>
</evidence>
<sequence>MGNVGVADADECSESTDDCHIDALCQNTPKSFKCICKTGYKGDGKHCEDMDECENDYNGGCVHDCINIPGNYRCTCYDGFMLADDGHNCLDVDECLDNNGGCQQICVNTMGSYECQCKDGFFLSDNQHTCIHRSDDGMNCMNKDHGCAHICRETPKGGVACECRPGFELAENQRDCKLTCNYGNGGCQHTCDDTDVGPVCGCHQKYALHSDSKTCIETCAVNNGGCDRTCKDTATGVRCSCPVGFTLQPDGKTCKDIDECLENNGGCDHFCRNTVGSFECSCQKGHKLLTNERTCQDIDECSFERTCDHICINYPGSFECVCHKGYSLYGLTHCGDIDECSINNGSCEYGCINTPGSYECVCPPGKKLHWNKKDCVGESSLHSSSQIFHNVCRFHGNTPRLSLRDGKMPPEWKANTSCSAYESLPISCPSEMLAQPVKQKARFKIKDAKCHLRPRNKEKHRDMGKQAGQFPCTDDCQVTFVNLKCDSSKKRRRGRKSPSKEVSHITAEFEMEMKEEEASGNIAFMRRLQNAMRTLRKSISKQQFYIQFSGTAYEVAQRAVRQSEGDETCSIGQVLTDGKCVSCGVGTFYSGEQEQCVICPPGTYQDREGQLSCEPCPSTEGQGIAGAKNVSECGGVCMLGNTFTVLLGIIIMPPRTDASGVRLVPTSLSQDRTTASPALETPLQILTALTMCLTAKVSQILANPLPGDIISSEFKALFVLSLTDQLCGGELGDLMGYIESPNYPGDYPSNVNCVWTINPPNKRRILIVVPEIFLPIEDECGDVLVMRKSAQPTSITTYETCQTYERPIAFTSRSRKLWIQFKSNEGNSGKGFQVPYVTYDEDYQQLIEDIVRDGRLYASENHQEILKDKKLIKALFDVLAHPHNYFKYTVQESKEMFPRSFIKLLRSKVSRFLRPYK</sequence>
<evidence type="ECO:0000259" key="13">
    <source>
        <dbReference type="PROSITE" id="PS01180"/>
    </source>
</evidence>
<dbReference type="SMART" id="SM00181">
    <property type="entry name" value="EGF"/>
    <property type="match status" value="9"/>
</dbReference>
<keyword evidence="9 12" id="KW-1015">Disulfide bond</keyword>
<feature type="domain" description="EGF-like" evidence="14">
    <location>
        <begin position="336"/>
        <end position="376"/>
    </location>
</feature>
<dbReference type="GO" id="GO:0005509">
    <property type="term" value="F:calcium ion binding"/>
    <property type="evidence" value="ECO:0007669"/>
    <property type="project" value="InterPro"/>
</dbReference>
<dbReference type="Ensembl" id="ENSCCRT00020094619.1">
    <property type="protein sequence ID" value="ENSCCRP00020086488.1"/>
    <property type="gene ID" value="ENSCCRG00020039529.1"/>
</dbReference>
<dbReference type="Gene3D" id="2.60.120.290">
    <property type="entry name" value="Spermadhesin, CUB domain"/>
    <property type="match status" value="1"/>
</dbReference>
<dbReference type="SUPFAM" id="SSF49854">
    <property type="entry name" value="Spermadhesin, CUB domain"/>
    <property type="match status" value="1"/>
</dbReference>
<dbReference type="PANTHER" id="PTHR24046:SF4">
    <property type="entry name" value="SIGNAL PEPTIDE, CUB AND EGF-LIKE DOMAIN-CONTAINING PROTEIN 1"/>
    <property type="match status" value="1"/>
</dbReference>
<evidence type="ECO:0000256" key="4">
    <source>
        <dbReference type="ARBA" id="ARBA00022525"/>
    </source>
</evidence>
<evidence type="ECO:0000256" key="8">
    <source>
        <dbReference type="ARBA" id="ARBA00022837"/>
    </source>
</evidence>
<dbReference type="GO" id="GO:0007165">
    <property type="term" value="P:signal transduction"/>
    <property type="evidence" value="ECO:0007669"/>
    <property type="project" value="TreeGrafter"/>
</dbReference>
<dbReference type="PROSITE" id="PS01186">
    <property type="entry name" value="EGF_2"/>
    <property type="match status" value="3"/>
</dbReference>
<keyword evidence="7" id="KW-0677">Repeat</keyword>
<keyword evidence="3" id="KW-0217">Developmental protein</keyword>
<evidence type="ECO:0000256" key="12">
    <source>
        <dbReference type="PROSITE-ProRule" id="PRU00076"/>
    </source>
</evidence>
<comment type="subcellular location">
    <subcellularLocation>
        <location evidence="1">Cell surface</location>
    </subcellularLocation>
    <subcellularLocation>
        <location evidence="2">Secreted</location>
    </subcellularLocation>
</comment>
<proteinExistence type="predicted"/>
<dbReference type="SMART" id="SM00179">
    <property type="entry name" value="EGF_CA"/>
    <property type="match status" value="8"/>
</dbReference>
<keyword evidence="8" id="KW-0106">Calcium</keyword>
<accession>A0A8C2IWT7</accession>
<dbReference type="Pfam" id="PF07645">
    <property type="entry name" value="EGF_CA"/>
    <property type="match status" value="2"/>
</dbReference>
<organism evidence="15 16">
    <name type="scientific">Cyprinus carpio</name>
    <name type="common">Common carp</name>
    <dbReference type="NCBI Taxonomy" id="7962"/>
    <lineage>
        <taxon>Eukaryota</taxon>
        <taxon>Metazoa</taxon>
        <taxon>Chordata</taxon>
        <taxon>Craniata</taxon>
        <taxon>Vertebrata</taxon>
        <taxon>Euteleostomi</taxon>
        <taxon>Actinopterygii</taxon>
        <taxon>Neopterygii</taxon>
        <taxon>Teleostei</taxon>
        <taxon>Ostariophysi</taxon>
        <taxon>Cypriniformes</taxon>
        <taxon>Cyprinidae</taxon>
        <taxon>Cyprininae</taxon>
        <taxon>Cyprinus</taxon>
    </lineage>
</organism>
<gene>
    <name evidence="15" type="primary">LOC109055995</name>
</gene>
<evidence type="ECO:0000256" key="9">
    <source>
        <dbReference type="ARBA" id="ARBA00023157"/>
    </source>
</evidence>
<dbReference type="FunFam" id="2.10.25.10:FF:000110">
    <property type="entry name" value="Signal peptide, CUB domain and EGF-like domain-containing 1"/>
    <property type="match status" value="1"/>
</dbReference>
<protein>
    <recommendedName>
        <fullName evidence="11">Signal peptide, CUB and EGF-like domain-containing protein 2</fullName>
    </recommendedName>
</protein>
<evidence type="ECO:0000256" key="7">
    <source>
        <dbReference type="ARBA" id="ARBA00022737"/>
    </source>
</evidence>
<feature type="domain" description="CUB" evidence="13">
    <location>
        <begin position="727"/>
        <end position="839"/>
    </location>
</feature>
<feature type="disulfide bond" evidence="12">
    <location>
        <begin position="301"/>
        <end position="311"/>
    </location>
</feature>
<dbReference type="InterPro" id="IPR049883">
    <property type="entry name" value="NOTCH1_EGF-like"/>
</dbReference>